<dbReference type="Proteomes" id="UP000004478">
    <property type="component" value="Unassembled WGS sequence"/>
</dbReference>
<protein>
    <submittedName>
        <fullName evidence="3">Iron-sulfur cluster insertion protein erpA</fullName>
    </submittedName>
</protein>
<dbReference type="NCBIfam" id="TIGR00049">
    <property type="entry name" value="iron-sulfur cluster assembly accessory protein"/>
    <property type="match status" value="1"/>
</dbReference>
<dbReference type="InterPro" id="IPR016092">
    <property type="entry name" value="ATAP"/>
</dbReference>
<dbReference type="InterPro" id="IPR050322">
    <property type="entry name" value="Fe-S_cluster_asmbl/transfer"/>
</dbReference>
<dbReference type="InterPro" id="IPR000361">
    <property type="entry name" value="ATAP_core_dom"/>
</dbReference>
<proteinExistence type="inferred from homology"/>
<organism evidence="3 4">
    <name type="scientific">Cecembia lonarensis (strain CCUG 58316 / KCTC 22772 / LW9)</name>
    <dbReference type="NCBI Taxonomy" id="1225176"/>
    <lineage>
        <taxon>Bacteria</taxon>
        <taxon>Pseudomonadati</taxon>
        <taxon>Bacteroidota</taxon>
        <taxon>Cytophagia</taxon>
        <taxon>Cytophagales</taxon>
        <taxon>Cyclobacteriaceae</taxon>
        <taxon>Cecembia</taxon>
    </lineage>
</organism>
<sequence>MIFFRPKFELHNVELHSLGMLIPIKITDKAQEEIKNIYQNKNIPADYFLRVGVKGGGCGGMSYMLGFDKPKEGDQQFEVEGIQVLIEKRHYMFLMGMKVDFYEGNDARGFTFINPDIPKRHDQ</sequence>
<dbReference type="Gene3D" id="2.60.300.12">
    <property type="entry name" value="HesB-like domain"/>
    <property type="match status" value="1"/>
</dbReference>
<accession>K1LV62</accession>
<dbReference type="SUPFAM" id="SSF89360">
    <property type="entry name" value="HesB-like domain"/>
    <property type="match status" value="1"/>
</dbReference>
<keyword evidence="4" id="KW-1185">Reference proteome</keyword>
<dbReference type="Pfam" id="PF01521">
    <property type="entry name" value="Fe-S_biosyn"/>
    <property type="match status" value="1"/>
</dbReference>
<dbReference type="PATRIC" id="fig|1225176.3.peg.3573"/>
<comment type="similarity">
    <text evidence="1">Belongs to the HesB/IscA family.</text>
</comment>
<dbReference type="GO" id="GO:0005737">
    <property type="term" value="C:cytoplasm"/>
    <property type="evidence" value="ECO:0007669"/>
    <property type="project" value="TreeGrafter"/>
</dbReference>
<evidence type="ECO:0000313" key="3">
    <source>
        <dbReference type="EMBL" id="EKB48039.1"/>
    </source>
</evidence>
<reference evidence="3 4" key="1">
    <citation type="journal article" date="2012" name="J. Bacteriol.">
        <title>Draft Genome Sequence of Cecembia lonarensis Strain LW9T, Isolated from Lonar Lake, a Haloalkaline Lake in India.</title>
        <authorList>
            <person name="Shivaji S."/>
            <person name="Ara S."/>
            <person name="Singh A."/>
            <person name="Pinnaka A.K."/>
        </authorList>
    </citation>
    <scope>NUCLEOTIDE SEQUENCE [LARGE SCALE GENOMIC DNA]</scope>
    <source>
        <strain evidence="3 4">LW9</strain>
    </source>
</reference>
<dbReference type="AlphaFoldDB" id="K1LV62"/>
<evidence type="ECO:0000313" key="4">
    <source>
        <dbReference type="Proteomes" id="UP000004478"/>
    </source>
</evidence>
<comment type="caution">
    <text evidence="3">The sequence shown here is derived from an EMBL/GenBank/DDBJ whole genome shotgun (WGS) entry which is preliminary data.</text>
</comment>
<name>K1LV62_CECL9</name>
<dbReference type="GO" id="GO:0016226">
    <property type="term" value="P:iron-sulfur cluster assembly"/>
    <property type="evidence" value="ECO:0007669"/>
    <property type="project" value="InterPro"/>
</dbReference>
<gene>
    <name evidence="3" type="primary">erpA_2</name>
    <name evidence="3" type="ORF">B879_03361</name>
</gene>
<dbReference type="InterPro" id="IPR035903">
    <property type="entry name" value="HesB-like_dom_sf"/>
</dbReference>
<evidence type="ECO:0000259" key="2">
    <source>
        <dbReference type="Pfam" id="PF01521"/>
    </source>
</evidence>
<dbReference type="GO" id="GO:0051537">
    <property type="term" value="F:2 iron, 2 sulfur cluster binding"/>
    <property type="evidence" value="ECO:0007669"/>
    <property type="project" value="TreeGrafter"/>
</dbReference>
<dbReference type="PANTHER" id="PTHR10072:SF41">
    <property type="entry name" value="IRON-SULFUR CLUSTER ASSEMBLY 1 HOMOLOG, MITOCHONDRIAL"/>
    <property type="match status" value="1"/>
</dbReference>
<dbReference type="PANTHER" id="PTHR10072">
    <property type="entry name" value="IRON-SULFUR CLUSTER ASSEMBLY PROTEIN"/>
    <property type="match status" value="1"/>
</dbReference>
<feature type="domain" description="Core" evidence="2">
    <location>
        <begin position="24"/>
        <end position="115"/>
    </location>
</feature>
<evidence type="ECO:0000256" key="1">
    <source>
        <dbReference type="ARBA" id="ARBA00006718"/>
    </source>
</evidence>
<dbReference type="EMBL" id="AMGM01000074">
    <property type="protein sequence ID" value="EKB48039.1"/>
    <property type="molecule type" value="Genomic_DNA"/>
</dbReference>